<dbReference type="RefSeq" id="WP_265265231.1">
    <property type="nucleotide sequence ID" value="NZ_JAIHOM010000068.1"/>
</dbReference>
<dbReference type="NCBIfam" id="TIGR04178">
    <property type="entry name" value="exo_archaeo"/>
    <property type="match status" value="1"/>
</dbReference>
<reference evidence="9 10" key="1">
    <citation type="submission" date="2021-08" db="EMBL/GenBank/DDBJ databases">
        <title>Draft genome sequence of Spirulina subsalsa with high tolerance to salinity and hype-accumulation of phycocyanin.</title>
        <authorList>
            <person name="Pei H."/>
            <person name="Jiang L."/>
        </authorList>
    </citation>
    <scope>NUCLEOTIDE SEQUENCE [LARGE SCALE GENOMIC DNA]</scope>
    <source>
        <strain evidence="9 10">FACHB-351</strain>
    </source>
</reference>
<dbReference type="InterPro" id="IPR026392">
    <property type="entry name" value="Exo/Archaeosortase_dom"/>
</dbReference>
<feature type="transmembrane region" description="Helical" evidence="8">
    <location>
        <begin position="254"/>
        <end position="272"/>
    </location>
</feature>
<keyword evidence="6 8" id="KW-1133">Transmembrane helix</keyword>
<feature type="transmembrane region" description="Helical" evidence="8">
    <location>
        <begin position="93"/>
        <end position="112"/>
    </location>
</feature>
<dbReference type="Pfam" id="PF09721">
    <property type="entry name" value="Exosortase_EpsH"/>
    <property type="match status" value="1"/>
</dbReference>
<comment type="subcellular location">
    <subcellularLocation>
        <location evidence="1">Cell membrane</location>
        <topology evidence="1">Multi-pass membrane protein</topology>
    </subcellularLocation>
</comment>
<gene>
    <name evidence="9" type="ORF">K4A83_13995</name>
</gene>
<keyword evidence="3" id="KW-0645">Protease</keyword>
<evidence type="ECO:0000256" key="4">
    <source>
        <dbReference type="ARBA" id="ARBA00022692"/>
    </source>
</evidence>
<feature type="transmembrane region" description="Helical" evidence="8">
    <location>
        <begin position="186"/>
        <end position="205"/>
    </location>
</feature>
<evidence type="ECO:0000313" key="9">
    <source>
        <dbReference type="EMBL" id="MCW6037376.1"/>
    </source>
</evidence>
<keyword evidence="10" id="KW-1185">Reference proteome</keyword>
<keyword evidence="7 8" id="KW-0472">Membrane</keyword>
<evidence type="ECO:0000256" key="8">
    <source>
        <dbReference type="SAM" id="Phobius"/>
    </source>
</evidence>
<dbReference type="InterPro" id="IPR019127">
    <property type="entry name" value="Exosortase"/>
</dbReference>
<proteinExistence type="predicted"/>
<protein>
    <submittedName>
        <fullName evidence="9">Archaeosortase/exosortase family protein</fullName>
    </submittedName>
</protein>
<evidence type="ECO:0000256" key="3">
    <source>
        <dbReference type="ARBA" id="ARBA00022670"/>
    </source>
</evidence>
<keyword evidence="5" id="KW-0378">Hydrolase</keyword>
<keyword evidence="2" id="KW-1003">Cell membrane</keyword>
<feature type="transmembrane region" description="Helical" evidence="8">
    <location>
        <begin position="16"/>
        <end position="33"/>
    </location>
</feature>
<evidence type="ECO:0000256" key="2">
    <source>
        <dbReference type="ARBA" id="ARBA00022475"/>
    </source>
</evidence>
<evidence type="ECO:0000256" key="5">
    <source>
        <dbReference type="ARBA" id="ARBA00022801"/>
    </source>
</evidence>
<organism evidence="9 10">
    <name type="scientific">Spirulina subsalsa FACHB-351</name>
    <dbReference type="NCBI Taxonomy" id="234711"/>
    <lineage>
        <taxon>Bacteria</taxon>
        <taxon>Bacillati</taxon>
        <taxon>Cyanobacteriota</taxon>
        <taxon>Cyanophyceae</taxon>
        <taxon>Spirulinales</taxon>
        <taxon>Spirulinaceae</taxon>
        <taxon>Spirulina</taxon>
    </lineage>
</organism>
<comment type="caution">
    <text evidence="9">The sequence shown here is derived from an EMBL/GenBank/DDBJ whole genome shotgun (WGS) entry which is preliminary data.</text>
</comment>
<evidence type="ECO:0000256" key="6">
    <source>
        <dbReference type="ARBA" id="ARBA00022989"/>
    </source>
</evidence>
<evidence type="ECO:0000256" key="7">
    <source>
        <dbReference type="ARBA" id="ARBA00023136"/>
    </source>
</evidence>
<sequence>MTALTWFRSLARMNQILLGMGGVIFALTLHVLGVAGLSSLQATTVLFAIAFILRLRQNQVIPHPHPTPPHFLLSGIWILFLSLNQTSLAAQNWLIYLLPLTTAIGLSLLLCGRTQWGKYYQNLALFLILTIPIERLIHPLNNLFGVSHFMAKLSTFFLWYVGFNVNYHEDFIVFPQRAMWIDPHCAGIATILWMLQLAILFLILIPTRKLYKVIVPLVAISTVLLVNGIRLGMLAFFAAHSPTAFDFWHSDNSQIFSTLPIFLFGIFCWFVVQDKTHQVNPQEKFASKFPPLTKGS</sequence>
<evidence type="ECO:0000313" key="10">
    <source>
        <dbReference type="Proteomes" id="UP001526426"/>
    </source>
</evidence>
<feature type="transmembrane region" description="Helical" evidence="8">
    <location>
        <begin position="217"/>
        <end position="239"/>
    </location>
</feature>
<dbReference type="EMBL" id="JAIHOM010000068">
    <property type="protein sequence ID" value="MCW6037376.1"/>
    <property type="molecule type" value="Genomic_DNA"/>
</dbReference>
<evidence type="ECO:0000256" key="1">
    <source>
        <dbReference type="ARBA" id="ARBA00004651"/>
    </source>
</evidence>
<name>A0ABT3L793_9CYAN</name>
<keyword evidence="4 8" id="KW-0812">Transmembrane</keyword>
<accession>A0ABT3L793</accession>
<dbReference type="Proteomes" id="UP001526426">
    <property type="component" value="Unassembled WGS sequence"/>
</dbReference>